<evidence type="ECO:0000313" key="2">
    <source>
        <dbReference type="Proteomes" id="UP000044602"/>
    </source>
</evidence>
<accession>A0A0G4MS87</accession>
<reference evidence="2" key="1">
    <citation type="submission" date="2015-05" db="EMBL/GenBank/DDBJ databases">
        <authorList>
            <person name="Fogelqvist Johan"/>
        </authorList>
    </citation>
    <scope>NUCLEOTIDE SEQUENCE [LARGE SCALE GENOMIC DNA]</scope>
</reference>
<protein>
    <submittedName>
        <fullName evidence="1">Uncharacterized protein</fullName>
    </submittedName>
</protein>
<keyword evidence="2" id="KW-1185">Reference proteome</keyword>
<name>A0A0G4MS87_VERLO</name>
<sequence>APVVSPRAHHLPRLAH</sequence>
<evidence type="ECO:0000313" key="1">
    <source>
        <dbReference type="EMBL" id="CRK36930.1"/>
    </source>
</evidence>
<feature type="non-terminal residue" evidence="1">
    <location>
        <position position="1"/>
    </location>
</feature>
<dbReference type="EMBL" id="CVQH01024426">
    <property type="protein sequence ID" value="CRK36930.1"/>
    <property type="molecule type" value="Genomic_DNA"/>
</dbReference>
<organism evidence="1 2">
    <name type="scientific">Verticillium longisporum</name>
    <name type="common">Verticillium dahliae var. longisporum</name>
    <dbReference type="NCBI Taxonomy" id="100787"/>
    <lineage>
        <taxon>Eukaryota</taxon>
        <taxon>Fungi</taxon>
        <taxon>Dikarya</taxon>
        <taxon>Ascomycota</taxon>
        <taxon>Pezizomycotina</taxon>
        <taxon>Sordariomycetes</taxon>
        <taxon>Hypocreomycetidae</taxon>
        <taxon>Glomerellales</taxon>
        <taxon>Plectosphaerellaceae</taxon>
        <taxon>Verticillium</taxon>
    </lineage>
</organism>
<gene>
    <name evidence="1" type="ORF">BN1708_020150</name>
</gene>
<proteinExistence type="predicted"/>
<dbReference type="AlphaFoldDB" id="A0A0G4MS87"/>
<dbReference type="Proteomes" id="UP000044602">
    <property type="component" value="Unassembled WGS sequence"/>
</dbReference>